<evidence type="ECO:0000256" key="6">
    <source>
        <dbReference type="ARBA" id="ARBA00033373"/>
    </source>
</evidence>
<dbReference type="InterPro" id="IPR018052">
    <property type="entry name" value="Ald1_epimerase_CS"/>
</dbReference>
<name>A0ABV7J1G3_9RHOB</name>
<evidence type="ECO:0000313" key="8">
    <source>
        <dbReference type="Proteomes" id="UP001595547"/>
    </source>
</evidence>
<evidence type="ECO:0000313" key="7">
    <source>
        <dbReference type="EMBL" id="MFC3182515.1"/>
    </source>
</evidence>
<gene>
    <name evidence="7" type="ORF">ACFOGH_16070</name>
</gene>
<comment type="caution">
    <text evidence="7">The sequence shown here is derived from an EMBL/GenBank/DDBJ whole genome shotgun (WGS) entry which is preliminary data.</text>
</comment>
<dbReference type="GO" id="GO:0016853">
    <property type="term" value="F:isomerase activity"/>
    <property type="evidence" value="ECO:0007669"/>
    <property type="project" value="UniProtKB-KW"/>
</dbReference>
<dbReference type="CDD" id="cd09019">
    <property type="entry name" value="galactose_mutarotase_like"/>
    <property type="match status" value="1"/>
</dbReference>
<dbReference type="EMBL" id="JBHRTO010000002">
    <property type="protein sequence ID" value="MFC3182515.1"/>
    <property type="molecule type" value="Genomic_DNA"/>
</dbReference>
<evidence type="ECO:0000256" key="2">
    <source>
        <dbReference type="ARBA" id="ARBA00014165"/>
    </source>
</evidence>
<keyword evidence="4" id="KW-0119">Carbohydrate metabolism</keyword>
<evidence type="ECO:0000256" key="4">
    <source>
        <dbReference type="ARBA" id="ARBA00023277"/>
    </source>
</evidence>
<proteinExistence type="inferred from homology"/>
<dbReference type="Proteomes" id="UP001595547">
    <property type="component" value="Unassembled WGS sequence"/>
</dbReference>
<organism evidence="7 8">
    <name type="scientific">Cypionkella sinensis</name>
    <dbReference type="NCBI Taxonomy" id="1756043"/>
    <lineage>
        <taxon>Bacteria</taxon>
        <taxon>Pseudomonadati</taxon>
        <taxon>Pseudomonadota</taxon>
        <taxon>Alphaproteobacteria</taxon>
        <taxon>Rhodobacterales</taxon>
        <taxon>Paracoccaceae</taxon>
        <taxon>Cypionkella</taxon>
    </lineage>
</organism>
<evidence type="ECO:0000256" key="3">
    <source>
        <dbReference type="ARBA" id="ARBA00023235"/>
    </source>
</evidence>
<dbReference type="Gene3D" id="2.70.98.10">
    <property type="match status" value="1"/>
</dbReference>
<dbReference type="PROSITE" id="PS00545">
    <property type="entry name" value="ALDOSE_1_EPIMERASE"/>
    <property type="match status" value="1"/>
</dbReference>
<dbReference type="PANTHER" id="PTHR10091:SF49">
    <property type="entry name" value="ALDOSE 1-EPIMERASE"/>
    <property type="match status" value="1"/>
</dbReference>
<accession>A0ABV7J1G3</accession>
<reference evidence="8" key="1">
    <citation type="journal article" date="2019" name="Int. J. Syst. Evol. Microbiol.">
        <title>The Global Catalogue of Microorganisms (GCM) 10K type strain sequencing project: providing services to taxonomists for standard genome sequencing and annotation.</title>
        <authorList>
            <consortium name="The Broad Institute Genomics Platform"/>
            <consortium name="The Broad Institute Genome Sequencing Center for Infectious Disease"/>
            <person name="Wu L."/>
            <person name="Ma J."/>
        </authorList>
    </citation>
    <scope>NUCLEOTIDE SEQUENCE [LARGE SCALE GENOMIC DNA]</scope>
    <source>
        <strain evidence="8">KCTC 52039</strain>
    </source>
</reference>
<dbReference type="Pfam" id="PF01263">
    <property type="entry name" value="Aldose_epim"/>
    <property type="match status" value="1"/>
</dbReference>
<dbReference type="InterPro" id="IPR014718">
    <property type="entry name" value="GH-type_carb-bd"/>
</dbReference>
<dbReference type="RefSeq" id="WP_380074178.1">
    <property type="nucleotide sequence ID" value="NZ_JBHRTO010000002.1"/>
</dbReference>
<dbReference type="SUPFAM" id="SSF74650">
    <property type="entry name" value="Galactose mutarotase-like"/>
    <property type="match status" value="1"/>
</dbReference>
<dbReference type="InterPro" id="IPR011013">
    <property type="entry name" value="Gal_mutarotase_sf_dom"/>
</dbReference>
<sequence length="316" mass="34148">MAYFGTTAAGETVDRITLTAGDLTAQILTWGAVLQSVRLAGIPHDLTLGSETLADYEGDLRYHGSIIAPVVNRLTNATAPLDDKTLQFQVNFNGQHTLHSGDAGTHLKVWEILHATQSECRLALTLPDGEGGFPGNRRIEAHFTAEAPATLRLTITTITDADTILNATNHSYWNLDGSADFSGHSLQIPADHYLPTTPEFIPTGEIRAAAGMFDFRKPKAISTHTPDLDNCFCLGTQQTPLRDALTLTGASGLQLTVATTEPGIQVYDCRHDHFKGVAIEAQGWPDAPNKPGFPPITLRAGDTLTQVTEWRFTPPV</sequence>
<keyword evidence="8" id="KW-1185">Reference proteome</keyword>
<evidence type="ECO:0000256" key="5">
    <source>
        <dbReference type="ARBA" id="ARBA00032300"/>
    </source>
</evidence>
<evidence type="ECO:0000256" key="1">
    <source>
        <dbReference type="ARBA" id="ARBA00006206"/>
    </source>
</evidence>
<comment type="similarity">
    <text evidence="1">Belongs to the aldose epimerase family.</text>
</comment>
<keyword evidence="3 7" id="KW-0413">Isomerase</keyword>
<protein>
    <recommendedName>
        <fullName evidence="2">Aldose 1-epimerase</fullName>
    </recommendedName>
    <alternativeName>
        <fullName evidence="6">Galactose mutarotase</fullName>
    </alternativeName>
    <alternativeName>
        <fullName evidence="5">Type-1 mutarotase</fullName>
    </alternativeName>
</protein>
<dbReference type="InterPro" id="IPR047215">
    <property type="entry name" value="Galactose_mutarotase-like"/>
</dbReference>
<dbReference type="PANTHER" id="PTHR10091">
    <property type="entry name" value="ALDOSE-1-EPIMERASE"/>
    <property type="match status" value="1"/>
</dbReference>
<dbReference type="InterPro" id="IPR008183">
    <property type="entry name" value="Aldose_1/G6P_1-epimerase"/>
</dbReference>